<comment type="caution">
    <text evidence="3">The sequence shown here is derived from an EMBL/GenBank/DDBJ whole genome shotgun (WGS) entry which is preliminary data.</text>
</comment>
<dbReference type="PANTHER" id="PTHR30461">
    <property type="entry name" value="DNA-INVERTASE FROM LAMBDOID PROPHAGE"/>
    <property type="match status" value="1"/>
</dbReference>
<proteinExistence type="predicted"/>
<accession>A0AAJ1TLZ8</accession>
<dbReference type="RefSeq" id="WP_197430702.1">
    <property type="nucleotide sequence ID" value="NZ_JAJALK010000004.1"/>
</dbReference>
<feature type="domain" description="Resolvase/invertase-type recombinase catalytic" evidence="2">
    <location>
        <begin position="34"/>
        <end position="167"/>
    </location>
</feature>
<dbReference type="InterPro" id="IPR006119">
    <property type="entry name" value="Resolv_N"/>
</dbReference>
<dbReference type="PROSITE" id="PS51736">
    <property type="entry name" value="RECOMBINASES_3"/>
    <property type="match status" value="1"/>
</dbReference>
<organism evidence="3 4">
    <name type="scientific">Methylobacterium brachiatum</name>
    <dbReference type="NCBI Taxonomy" id="269660"/>
    <lineage>
        <taxon>Bacteria</taxon>
        <taxon>Pseudomonadati</taxon>
        <taxon>Pseudomonadota</taxon>
        <taxon>Alphaproteobacteria</taxon>
        <taxon>Hyphomicrobiales</taxon>
        <taxon>Methylobacteriaceae</taxon>
        <taxon>Methylobacterium</taxon>
    </lineage>
</organism>
<evidence type="ECO:0000256" key="1">
    <source>
        <dbReference type="SAM" id="MobiDB-lite"/>
    </source>
</evidence>
<name>A0AAJ1TLZ8_9HYPH</name>
<reference evidence="3" key="1">
    <citation type="submission" date="2023-07" db="EMBL/GenBank/DDBJ databases">
        <title>Genomic Encyclopedia of Type Strains, Phase IV (KMG-IV): sequencing the most valuable type-strain genomes for metagenomic binning, comparative biology and taxonomic classification.</title>
        <authorList>
            <person name="Goeker M."/>
        </authorList>
    </citation>
    <scope>NUCLEOTIDE SEQUENCE</scope>
    <source>
        <strain evidence="3">DSM 19569</strain>
    </source>
</reference>
<dbReference type="PANTHER" id="PTHR30461:SF23">
    <property type="entry name" value="DNA RECOMBINASE-RELATED"/>
    <property type="match status" value="1"/>
</dbReference>
<dbReference type="Pfam" id="PF00239">
    <property type="entry name" value="Resolvase"/>
    <property type="match status" value="1"/>
</dbReference>
<dbReference type="SUPFAM" id="SSF53041">
    <property type="entry name" value="Resolvase-like"/>
    <property type="match status" value="1"/>
</dbReference>
<dbReference type="GO" id="GO:0003677">
    <property type="term" value="F:DNA binding"/>
    <property type="evidence" value="ECO:0007669"/>
    <property type="project" value="InterPro"/>
</dbReference>
<dbReference type="EMBL" id="JAUSWL010000003">
    <property type="protein sequence ID" value="MDQ0543442.1"/>
    <property type="molecule type" value="Genomic_DNA"/>
</dbReference>
<dbReference type="Gene3D" id="3.40.50.1390">
    <property type="entry name" value="Resolvase, N-terminal catalytic domain"/>
    <property type="match status" value="1"/>
</dbReference>
<evidence type="ECO:0000313" key="3">
    <source>
        <dbReference type="EMBL" id="MDQ0543442.1"/>
    </source>
</evidence>
<dbReference type="Proteomes" id="UP001223420">
    <property type="component" value="Unassembled WGS sequence"/>
</dbReference>
<feature type="region of interest" description="Disordered" evidence="1">
    <location>
        <begin position="1"/>
        <end position="29"/>
    </location>
</feature>
<dbReference type="SMART" id="SM00857">
    <property type="entry name" value="Resolvase"/>
    <property type="match status" value="1"/>
</dbReference>
<evidence type="ECO:0000259" key="2">
    <source>
        <dbReference type="PROSITE" id="PS51736"/>
    </source>
</evidence>
<dbReference type="InterPro" id="IPR050639">
    <property type="entry name" value="SSR_resolvase"/>
</dbReference>
<sequence length="167" mass="18226">MRQALPPMPISETAMSRKNKTRDLAEQASPARPRVAVYARYASVGLSTDGIDRQVAAAVDHVEEVGGDHVATFADHSHGGASTDHRHELRRMLEAAEARSFGIVVVEDLDRVSRDHDTLLTVFDRLHSLGIEVHLPGRGKLCRTDVSLKGMMEPGAGTTAPGRRSRR</sequence>
<gene>
    <name evidence="3" type="ORF">QO001_002368</name>
</gene>
<evidence type="ECO:0000313" key="4">
    <source>
        <dbReference type="Proteomes" id="UP001223420"/>
    </source>
</evidence>
<protein>
    <submittedName>
        <fullName evidence="3">DNA invertase Pin-like site-specific DNA recombinase</fullName>
    </submittedName>
</protein>
<dbReference type="GO" id="GO:0000150">
    <property type="term" value="F:DNA strand exchange activity"/>
    <property type="evidence" value="ECO:0007669"/>
    <property type="project" value="InterPro"/>
</dbReference>
<dbReference type="AlphaFoldDB" id="A0AAJ1TLZ8"/>
<dbReference type="CDD" id="cd00338">
    <property type="entry name" value="Ser_Recombinase"/>
    <property type="match status" value="1"/>
</dbReference>
<dbReference type="InterPro" id="IPR036162">
    <property type="entry name" value="Resolvase-like_N_sf"/>
</dbReference>